<dbReference type="AlphaFoldDB" id="A0A1W9Z0J1"/>
<dbReference type="RefSeq" id="WP_083057075.1">
    <property type="nucleotide sequence ID" value="NZ_JACKVM010000014.1"/>
</dbReference>
<accession>A0A1W9Z0J1</accession>
<dbReference type="OrthoDB" id="9889932at2"/>
<evidence type="ECO:0000313" key="2">
    <source>
        <dbReference type="Proteomes" id="UP000192366"/>
    </source>
</evidence>
<organism evidence="1 2">
    <name type="scientific">Mycolicibacterium bacteremicum</name>
    <name type="common">Mycobacterium bacteremicum</name>
    <dbReference type="NCBI Taxonomy" id="564198"/>
    <lineage>
        <taxon>Bacteria</taxon>
        <taxon>Bacillati</taxon>
        <taxon>Actinomycetota</taxon>
        <taxon>Actinomycetes</taxon>
        <taxon>Mycobacteriales</taxon>
        <taxon>Mycobacteriaceae</taxon>
        <taxon>Mycolicibacterium</taxon>
    </lineage>
</organism>
<dbReference type="Proteomes" id="UP000192366">
    <property type="component" value="Unassembled WGS sequence"/>
</dbReference>
<gene>
    <name evidence="1" type="ORF">BST17_08595</name>
</gene>
<dbReference type="STRING" id="564198.BST17_08595"/>
<evidence type="ECO:0008006" key="3">
    <source>
        <dbReference type="Google" id="ProtNLM"/>
    </source>
</evidence>
<protein>
    <recommendedName>
        <fullName evidence="3">Tail terminator</fullName>
    </recommendedName>
</protein>
<proteinExistence type="predicted"/>
<reference evidence="1 2" key="1">
    <citation type="submission" date="2017-02" db="EMBL/GenBank/DDBJ databases">
        <title>The new phylogeny of genus Mycobacterium.</title>
        <authorList>
            <person name="Tortoli E."/>
            <person name="Trovato A."/>
            <person name="Cirillo D.M."/>
        </authorList>
    </citation>
    <scope>NUCLEOTIDE SEQUENCE [LARGE SCALE GENOMIC DNA]</scope>
    <source>
        <strain evidence="1 2">DSM 45578</strain>
    </source>
</reference>
<sequence>MTDLHDREAPDSEDFVVHWLAPLLRSATERETDDVLPFAVVQQISGDDDVDTGTAEDAIQVDWFDRARDGMEAAQRSKLTAREGHRRMLLLAHDLPAIEVSDGTTVGADYLTTTMKPTRMPYADEKIVRYVSRYRLGTSFVAAP</sequence>
<name>A0A1W9Z0J1_MYCBA</name>
<dbReference type="EMBL" id="MVHJ01000005">
    <property type="protein sequence ID" value="ORA05803.1"/>
    <property type="molecule type" value="Genomic_DNA"/>
</dbReference>
<keyword evidence="2" id="KW-1185">Reference proteome</keyword>
<comment type="caution">
    <text evidence="1">The sequence shown here is derived from an EMBL/GenBank/DDBJ whole genome shotgun (WGS) entry which is preliminary data.</text>
</comment>
<evidence type="ECO:0000313" key="1">
    <source>
        <dbReference type="EMBL" id="ORA05803.1"/>
    </source>
</evidence>